<feature type="binding site" evidence="5">
    <location>
        <position position="440"/>
    </location>
    <ligand>
        <name>Zn(2+)</name>
        <dbReference type="ChEBI" id="CHEBI:29105"/>
        <label>2</label>
    </ligand>
</feature>
<feature type="transmembrane region" description="Helical" evidence="7">
    <location>
        <begin position="122"/>
        <end position="139"/>
    </location>
</feature>
<feature type="binding site" evidence="5">
    <location>
        <position position="401"/>
    </location>
    <ligand>
        <name>Zn(2+)</name>
        <dbReference type="ChEBI" id="CHEBI:29105"/>
        <label>1</label>
    </ligand>
</feature>
<keyword evidence="1 5" id="KW-0479">Metal-binding</keyword>
<evidence type="ECO:0000256" key="3">
    <source>
        <dbReference type="PIRSR" id="PIRSR623088-1"/>
    </source>
</evidence>
<dbReference type="InterPro" id="IPR002073">
    <property type="entry name" value="PDEase_catalytic_dom"/>
</dbReference>
<evidence type="ECO:0000256" key="7">
    <source>
        <dbReference type="SAM" id="Phobius"/>
    </source>
</evidence>
<feature type="compositionally biased region" description="Polar residues" evidence="6">
    <location>
        <begin position="708"/>
        <end position="719"/>
    </location>
</feature>
<sequence length="719" mass="83317">MDNPKEARKRNTLQNSIMIPHSLVAEENPNSENSLQEHLRKHVKKPGTTNSNYVHLDPSSDSKKLSANRSEAMEETDNHNPTLSENFVKCEQSLLLTLFKGLSEALILVLLVLYFLILHRYILIPSLCCEFILLLMIMIPQCGANGLKKFFENITVVLQCSVLVLTILFDIYECSQESDDRIGILVGFGRVSRLILFYLLANDFEQTLIEKCINGRIKGRKSEISAIEMHSNIDTLLKELYKRCNPKDKLMKAGLMRSISLSRRNRNKQMARNRLNDNFLQLDKMEVDPMEIKELKMKEVNKNIDSIDSKDEKYFREGFDFITMENQYTLKMVLESSQDLEFDVFDLQTKSGENEMYIFGMHIMSKDRYASDFKIGTRKLQNFLYALQNSYNPIAYHNKTHATDLSQTCYYYMQTCNLNNICKLSKVEQLSMILAGFMHDTDHPGYNNVYMVNTSAPLAIRYNDKAVLENYHAAMGFKILKGNRQCNIFENISKEKYKEFRKLIVDFILSTDMTRHFPDMSQMGNRTSENDFDASDKDKKLTLEFLFHMADISNPTKPWSICKKWTDLLFIEFFNQGDKERELGMEISFLMDRTTTNVAKAQDGFIKNLIKPAFLILEKVLPHLSQNLKYMDENIDKWAKKVVQYSVNTHSHMETRKSKLHKEEDEKSDISEDSFMPNEFSPGLESKLYSEKGIGLPQKPGMLPPIHSKQSSDLFSMNP</sequence>
<dbReference type="PRINTS" id="PR00387">
    <property type="entry name" value="PDIESTERASE1"/>
</dbReference>
<dbReference type="SUPFAM" id="SSF109604">
    <property type="entry name" value="HD-domain/PDEase-like"/>
    <property type="match status" value="1"/>
</dbReference>
<evidence type="ECO:0000256" key="5">
    <source>
        <dbReference type="PIRSR" id="PIRSR623088-3"/>
    </source>
</evidence>
<keyword evidence="7" id="KW-0812">Transmembrane</keyword>
<gene>
    <name evidence="9" type="ORF">ECRASSUSDP1_LOCUS28796</name>
</gene>
<feature type="compositionally biased region" description="Basic and acidic residues" evidence="6">
    <location>
        <begin position="653"/>
        <end position="670"/>
    </location>
</feature>
<protein>
    <recommendedName>
        <fullName evidence="8">PDEase domain-containing protein</fullName>
    </recommendedName>
</protein>
<keyword evidence="10" id="KW-1185">Reference proteome</keyword>
<proteinExistence type="predicted"/>
<organism evidence="9 10">
    <name type="scientific">Euplotes crassus</name>
    <dbReference type="NCBI Taxonomy" id="5936"/>
    <lineage>
        <taxon>Eukaryota</taxon>
        <taxon>Sar</taxon>
        <taxon>Alveolata</taxon>
        <taxon>Ciliophora</taxon>
        <taxon>Intramacronucleata</taxon>
        <taxon>Spirotrichea</taxon>
        <taxon>Hypotrichia</taxon>
        <taxon>Euplotida</taxon>
        <taxon>Euplotidae</taxon>
        <taxon>Moneuplotes</taxon>
    </lineage>
</organism>
<feature type="transmembrane region" description="Helical" evidence="7">
    <location>
        <begin position="151"/>
        <end position="172"/>
    </location>
</feature>
<feature type="region of interest" description="Disordered" evidence="6">
    <location>
        <begin position="1"/>
        <end position="79"/>
    </location>
</feature>
<comment type="caution">
    <text evidence="9">The sequence shown here is derived from an EMBL/GenBank/DDBJ whole genome shotgun (WGS) entry which is preliminary data.</text>
</comment>
<dbReference type="AlphaFoldDB" id="A0AAD1Y9T7"/>
<feature type="binding site" evidence="5">
    <location>
        <position position="440"/>
    </location>
    <ligand>
        <name>Zn(2+)</name>
        <dbReference type="ChEBI" id="CHEBI:29105"/>
        <label>1</label>
    </ligand>
</feature>
<evidence type="ECO:0000256" key="6">
    <source>
        <dbReference type="SAM" id="MobiDB-lite"/>
    </source>
</evidence>
<evidence type="ECO:0000259" key="8">
    <source>
        <dbReference type="PROSITE" id="PS51845"/>
    </source>
</evidence>
<dbReference type="InterPro" id="IPR023088">
    <property type="entry name" value="PDEase"/>
</dbReference>
<feature type="binding site" evidence="5">
    <location>
        <position position="551"/>
    </location>
    <ligand>
        <name>Zn(2+)</name>
        <dbReference type="ChEBI" id="CHEBI:29105"/>
        <label>1</label>
    </ligand>
</feature>
<reference evidence="9" key="1">
    <citation type="submission" date="2023-07" db="EMBL/GenBank/DDBJ databases">
        <authorList>
            <consortium name="AG Swart"/>
            <person name="Singh M."/>
            <person name="Singh A."/>
            <person name="Seah K."/>
            <person name="Emmerich C."/>
        </authorList>
    </citation>
    <scope>NUCLEOTIDE SEQUENCE</scope>
    <source>
        <strain evidence="9">DP1</strain>
    </source>
</reference>
<keyword evidence="7" id="KW-0472">Membrane</keyword>
<evidence type="ECO:0000256" key="2">
    <source>
        <dbReference type="ARBA" id="ARBA00022801"/>
    </source>
</evidence>
<dbReference type="Proteomes" id="UP001295684">
    <property type="component" value="Unassembled WGS sequence"/>
</dbReference>
<evidence type="ECO:0000256" key="1">
    <source>
        <dbReference type="ARBA" id="ARBA00022723"/>
    </source>
</evidence>
<accession>A0AAD1Y9T7</accession>
<dbReference type="Gene3D" id="1.10.1300.10">
    <property type="entry name" value="3'5'-cyclic nucleotide phosphodiesterase, catalytic domain"/>
    <property type="match status" value="1"/>
</dbReference>
<feature type="binding site" evidence="4">
    <location>
        <position position="551"/>
    </location>
    <ligand>
        <name>AMP</name>
        <dbReference type="ChEBI" id="CHEBI:456215"/>
    </ligand>
</feature>
<feature type="binding site" evidence="4">
    <location>
        <position position="440"/>
    </location>
    <ligand>
        <name>AMP</name>
        <dbReference type="ChEBI" id="CHEBI:456215"/>
    </ligand>
</feature>
<evidence type="ECO:0000313" key="9">
    <source>
        <dbReference type="EMBL" id="CAI2387168.1"/>
    </source>
</evidence>
<evidence type="ECO:0000256" key="4">
    <source>
        <dbReference type="PIRSR" id="PIRSR623088-2"/>
    </source>
</evidence>
<feature type="binding site" evidence="5">
    <location>
        <position position="439"/>
    </location>
    <ligand>
        <name>Zn(2+)</name>
        <dbReference type="ChEBI" id="CHEBI:29105"/>
        <label>1</label>
    </ligand>
</feature>
<evidence type="ECO:0000313" key="10">
    <source>
        <dbReference type="Proteomes" id="UP001295684"/>
    </source>
</evidence>
<dbReference type="PROSITE" id="PS51845">
    <property type="entry name" value="PDEASE_I_2"/>
    <property type="match status" value="1"/>
</dbReference>
<dbReference type="EMBL" id="CAMPGE010029685">
    <property type="protein sequence ID" value="CAI2387168.1"/>
    <property type="molecule type" value="Genomic_DNA"/>
</dbReference>
<keyword evidence="7" id="KW-1133">Transmembrane helix</keyword>
<name>A0AAD1Y9T7_EUPCR</name>
<dbReference type="GO" id="GO:0007165">
    <property type="term" value="P:signal transduction"/>
    <property type="evidence" value="ECO:0007669"/>
    <property type="project" value="InterPro"/>
</dbReference>
<feature type="domain" description="PDEase" evidence="8">
    <location>
        <begin position="322"/>
        <end position="645"/>
    </location>
</feature>
<feature type="binding site" evidence="4">
    <location>
        <begin position="397"/>
        <end position="401"/>
    </location>
    <ligand>
        <name>AMP</name>
        <dbReference type="ChEBI" id="CHEBI:456215"/>
    </ligand>
</feature>
<dbReference type="GO" id="GO:0004114">
    <property type="term" value="F:3',5'-cyclic-nucleotide phosphodiesterase activity"/>
    <property type="evidence" value="ECO:0007669"/>
    <property type="project" value="InterPro"/>
</dbReference>
<keyword evidence="2" id="KW-0378">Hydrolase</keyword>
<dbReference type="InterPro" id="IPR036971">
    <property type="entry name" value="PDEase_catalytic_dom_sf"/>
</dbReference>
<feature type="transmembrane region" description="Helical" evidence="7">
    <location>
        <begin position="94"/>
        <end position="116"/>
    </location>
</feature>
<feature type="binding site" evidence="4">
    <location>
        <position position="602"/>
    </location>
    <ligand>
        <name>AMP</name>
        <dbReference type="ChEBI" id="CHEBI:456215"/>
    </ligand>
</feature>
<dbReference type="Pfam" id="PF00233">
    <property type="entry name" value="PDEase_I"/>
    <property type="match status" value="1"/>
</dbReference>
<dbReference type="GO" id="GO:0046872">
    <property type="term" value="F:metal ion binding"/>
    <property type="evidence" value="ECO:0007669"/>
    <property type="project" value="UniProtKB-KW"/>
</dbReference>
<feature type="region of interest" description="Disordered" evidence="6">
    <location>
        <begin position="653"/>
        <end position="719"/>
    </location>
</feature>
<dbReference type="PANTHER" id="PTHR11347">
    <property type="entry name" value="CYCLIC NUCLEOTIDE PHOSPHODIESTERASE"/>
    <property type="match status" value="1"/>
</dbReference>
<feature type="active site" description="Proton donor" evidence="3">
    <location>
        <position position="397"/>
    </location>
</feature>